<feature type="transmembrane region" description="Helical" evidence="7">
    <location>
        <begin position="20"/>
        <end position="39"/>
    </location>
</feature>
<dbReference type="InterPro" id="IPR050171">
    <property type="entry name" value="MFS_Transporters"/>
</dbReference>
<dbReference type="Pfam" id="PF07690">
    <property type="entry name" value="MFS_1"/>
    <property type="match status" value="1"/>
</dbReference>
<sequence length="239" mass="25827">MTDFETTRDDHRRQRSRPSLTSGAAFVGVAYAFVVVMMGTTMPAPEYALYEADFGFSEFVITVIFAVYALGVLGALLAFGRWSDAVGRRPMLLAAITVGVLSAAVFVFADSLAALLLGRVLSGISAGIFVGTATVTLLEIAPGRWRNRAPAVATAANIGGLGLGPLMAGFLVQYLPDPTRVTYIVHACLLAVQLSRCCVRRKQSMWCPVLARDCSGCLCRHRYVVTSFELRWPVLPGFR</sequence>
<evidence type="ECO:0000256" key="3">
    <source>
        <dbReference type="ARBA" id="ARBA00022475"/>
    </source>
</evidence>
<keyword evidence="2" id="KW-0813">Transport</keyword>
<dbReference type="PANTHER" id="PTHR23517:SF13">
    <property type="entry name" value="MAJOR FACILITATOR SUPERFAMILY MFS_1"/>
    <property type="match status" value="1"/>
</dbReference>
<keyword evidence="3" id="KW-1003">Cell membrane</keyword>
<gene>
    <name evidence="9" type="ORF">WDS16_04605</name>
</gene>
<feature type="transmembrane region" description="Helical" evidence="7">
    <location>
        <begin position="59"/>
        <end position="79"/>
    </location>
</feature>
<evidence type="ECO:0000256" key="1">
    <source>
        <dbReference type="ARBA" id="ARBA00004651"/>
    </source>
</evidence>
<protein>
    <submittedName>
        <fullName evidence="9">MFS transporter</fullName>
    </submittedName>
</protein>
<name>A0ABZ2PKZ4_9NOCA</name>
<feature type="transmembrane region" description="Helical" evidence="7">
    <location>
        <begin position="115"/>
        <end position="138"/>
    </location>
</feature>
<keyword evidence="6 7" id="KW-0472">Membrane</keyword>
<dbReference type="EMBL" id="CP147846">
    <property type="protein sequence ID" value="WXG69834.1"/>
    <property type="molecule type" value="Genomic_DNA"/>
</dbReference>
<feature type="transmembrane region" description="Helical" evidence="7">
    <location>
        <begin position="150"/>
        <end position="175"/>
    </location>
</feature>
<dbReference type="PROSITE" id="PS50850">
    <property type="entry name" value="MFS"/>
    <property type="match status" value="1"/>
</dbReference>
<feature type="transmembrane region" description="Helical" evidence="7">
    <location>
        <begin position="91"/>
        <end position="109"/>
    </location>
</feature>
<keyword evidence="5 7" id="KW-1133">Transmembrane helix</keyword>
<feature type="domain" description="Major facilitator superfamily (MFS) profile" evidence="8">
    <location>
        <begin position="25"/>
        <end position="239"/>
    </location>
</feature>
<keyword evidence="10" id="KW-1185">Reference proteome</keyword>
<evidence type="ECO:0000313" key="10">
    <source>
        <dbReference type="Proteomes" id="UP001432000"/>
    </source>
</evidence>
<dbReference type="Proteomes" id="UP001432000">
    <property type="component" value="Chromosome"/>
</dbReference>
<keyword evidence="4 7" id="KW-0812">Transmembrane</keyword>
<accession>A0ABZ2PKZ4</accession>
<dbReference type="SUPFAM" id="SSF103473">
    <property type="entry name" value="MFS general substrate transporter"/>
    <property type="match status" value="1"/>
</dbReference>
<evidence type="ECO:0000256" key="5">
    <source>
        <dbReference type="ARBA" id="ARBA00022989"/>
    </source>
</evidence>
<feature type="transmembrane region" description="Helical" evidence="7">
    <location>
        <begin position="181"/>
        <end position="199"/>
    </location>
</feature>
<evidence type="ECO:0000259" key="8">
    <source>
        <dbReference type="PROSITE" id="PS50850"/>
    </source>
</evidence>
<dbReference type="InterPro" id="IPR036259">
    <property type="entry name" value="MFS_trans_sf"/>
</dbReference>
<dbReference type="InterPro" id="IPR020846">
    <property type="entry name" value="MFS_dom"/>
</dbReference>
<dbReference type="InterPro" id="IPR011701">
    <property type="entry name" value="MFS"/>
</dbReference>
<dbReference type="Gene3D" id="1.20.1250.20">
    <property type="entry name" value="MFS general substrate transporter like domains"/>
    <property type="match status" value="1"/>
</dbReference>
<evidence type="ECO:0000313" key="9">
    <source>
        <dbReference type="EMBL" id="WXG69834.1"/>
    </source>
</evidence>
<reference evidence="9 10" key="1">
    <citation type="submission" date="2024-03" db="EMBL/GenBank/DDBJ databases">
        <title>Natural products discovery in diverse microorganisms through a two-stage MS feature dereplication strategy.</title>
        <authorList>
            <person name="Zhang R."/>
        </authorList>
    </citation>
    <scope>NUCLEOTIDE SEQUENCE [LARGE SCALE GENOMIC DNA]</scope>
    <source>
        <strain evidence="9 10">18930</strain>
    </source>
</reference>
<dbReference type="RefSeq" id="WP_338890856.1">
    <property type="nucleotide sequence ID" value="NZ_CP147846.1"/>
</dbReference>
<evidence type="ECO:0000256" key="4">
    <source>
        <dbReference type="ARBA" id="ARBA00022692"/>
    </source>
</evidence>
<proteinExistence type="predicted"/>
<evidence type="ECO:0000256" key="7">
    <source>
        <dbReference type="SAM" id="Phobius"/>
    </source>
</evidence>
<evidence type="ECO:0000256" key="2">
    <source>
        <dbReference type="ARBA" id="ARBA00022448"/>
    </source>
</evidence>
<organism evidence="9 10">
    <name type="scientific">Rhodococcus sovatensis</name>
    <dbReference type="NCBI Taxonomy" id="1805840"/>
    <lineage>
        <taxon>Bacteria</taxon>
        <taxon>Bacillati</taxon>
        <taxon>Actinomycetota</taxon>
        <taxon>Actinomycetes</taxon>
        <taxon>Mycobacteriales</taxon>
        <taxon>Nocardiaceae</taxon>
        <taxon>Rhodococcus</taxon>
    </lineage>
</organism>
<comment type="subcellular location">
    <subcellularLocation>
        <location evidence="1">Cell membrane</location>
        <topology evidence="1">Multi-pass membrane protein</topology>
    </subcellularLocation>
</comment>
<evidence type="ECO:0000256" key="6">
    <source>
        <dbReference type="ARBA" id="ARBA00023136"/>
    </source>
</evidence>
<dbReference type="PANTHER" id="PTHR23517">
    <property type="entry name" value="RESISTANCE PROTEIN MDTM, PUTATIVE-RELATED-RELATED"/>
    <property type="match status" value="1"/>
</dbReference>